<comment type="caution">
    <text evidence="2">The sequence shown here is derived from an EMBL/GenBank/DDBJ whole genome shotgun (WGS) entry which is preliminary data.</text>
</comment>
<gene>
    <name evidence="2" type="ORF">POL25_41755</name>
</gene>
<evidence type="ECO:0000256" key="1">
    <source>
        <dbReference type="SAM" id="Phobius"/>
    </source>
</evidence>
<keyword evidence="1" id="KW-0472">Membrane</keyword>
<feature type="transmembrane region" description="Helical" evidence="1">
    <location>
        <begin position="63"/>
        <end position="83"/>
    </location>
</feature>
<keyword evidence="3" id="KW-1185">Reference proteome</keyword>
<dbReference type="EMBL" id="JAQNDL010000005">
    <property type="protein sequence ID" value="MDC0723481.1"/>
    <property type="molecule type" value="Genomic_DNA"/>
</dbReference>
<evidence type="ECO:0000313" key="2">
    <source>
        <dbReference type="EMBL" id="MDC0723481.1"/>
    </source>
</evidence>
<protein>
    <submittedName>
        <fullName evidence="2">Uncharacterized protein</fullName>
    </submittedName>
</protein>
<feature type="transmembrane region" description="Helical" evidence="1">
    <location>
        <begin position="95"/>
        <end position="113"/>
    </location>
</feature>
<proteinExistence type="predicted"/>
<feature type="transmembrane region" description="Helical" evidence="1">
    <location>
        <begin position="40"/>
        <end position="58"/>
    </location>
</feature>
<sequence>MMRASAARGRTQVIGVINTCMTFQVAVIVLFVAVRGGERLPQQLVRTLLAAGLCYALYRGAPWARWTTAVLYGFAGALGMVLLATDHDTVNAMTLFQFAMATSFLSCTVVLVLSRDVAAYFRRDTAVRSPPGQPRAPDKVQ</sequence>
<evidence type="ECO:0000313" key="3">
    <source>
        <dbReference type="Proteomes" id="UP001221686"/>
    </source>
</evidence>
<accession>A0ABT5EF60</accession>
<dbReference type="Proteomes" id="UP001221686">
    <property type="component" value="Unassembled WGS sequence"/>
</dbReference>
<feature type="transmembrane region" description="Helical" evidence="1">
    <location>
        <begin position="12"/>
        <end position="34"/>
    </location>
</feature>
<organism evidence="2 3">
    <name type="scientific">Nannocystis bainbridge</name>
    <dbReference type="NCBI Taxonomy" id="2995303"/>
    <lineage>
        <taxon>Bacteria</taxon>
        <taxon>Pseudomonadati</taxon>
        <taxon>Myxococcota</taxon>
        <taxon>Polyangia</taxon>
        <taxon>Nannocystales</taxon>
        <taxon>Nannocystaceae</taxon>
        <taxon>Nannocystis</taxon>
    </lineage>
</organism>
<keyword evidence="1" id="KW-1133">Transmembrane helix</keyword>
<reference evidence="2 3" key="1">
    <citation type="submission" date="2022-11" db="EMBL/GenBank/DDBJ databases">
        <title>Minimal conservation of predation-associated metabolite biosynthetic gene clusters underscores biosynthetic potential of Myxococcota including descriptions for ten novel species: Archangium lansinium sp. nov., Myxococcus landrumus sp. nov., Nannocystis bai.</title>
        <authorList>
            <person name="Ahearne A."/>
            <person name="Stevens C."/>
            <person name="Dowd S."/>
        </authorList>
    </citation>
    <scope>NUCLEOTIDE SEQUENCE [LARGE SCALE GENOMIC DNA]</scope>
    <source>
        <strain evidence="2 3">BB15-2</strain>
    </source>
</reference>
<keyword evidence="1" id="KW-0812">Transmembrane</keyword>
<name>A0ABT5EF60_9BACT</name>